<proteinExistence type="predicted"/>
<dbReference type="InterPro" id="IPR024984">
    <property type="entry name" value="DUF3888"/>
</dbReference>
<sequence>MKRAFFVGVILTFYLAYPIPHTEGKINDFLDSTELLYQDMLMTLLGPVIDAKVNDYYSKIITEKSTVYPYQIEVIKAERIGGNRTFSFVLVLDVIPVVGPHIQIGKDRFTFEIAPGINLSQFKLVKFEHLETFELPTHWKHILR</sequence>
<accession>A0ABS7K0T8</accession>
<dbReference type="Proteomes" id="UP000769780">
    <property type="component" value="Unassembled WGS sequence"/>
</dbReference>
<comment type="caution">
    <text evidence="1">The sequence shown here is derived from an EMBL/GenBank/DDBJ whole genome shotgun (WGS) entry which is preliminary data.</text>
</comment>
<name>A0ABS7K0T8_9BACI</name>
<gene>
    <name evidence="1" type="ORF">H0185_02940</name>
</gene>
<keyword evidence="2" id="KW-1185">Reference proteome</keyword>
<dbReference type="RefSeq" id="WP_221871055.1">
    <property type="nucleotide sequence ID" value="NZ_JACWFH010000006.1"/>
</dbReference>
<reference evidence="1 2" key="1">
    <citation type="submission" date="2020-07" db="EMBL/GenBank/DDBJ databases">
        <title>Fungal Genomes of the International Space Station.</title>
        <authorList>
            <person name="Seuylemezian A."/>
            <person name="Singh N.K."/>
            <person name="Wood J."/>
            <person name="Venkateswaran K."/>
        </authorList>
    </citation>
    <scope>NUCLEOTIDE SEQUENCE [LARGE SCALE GENOMIC DNA]</scope>
    <source>
        <strain evidence="1 2">PL-B2</strain>
    </source>
</reference>
<dbReference type="EMBL" id="JACWFH010000006">
    <property type="protein sequence ID" value="MBY0095776.1"/>
    <property type="molecule type" value="Genomic_DNA"/>
</dbReference>
<organism evidence="1 2">
    <name type="scientific">Mesobacillus maritimus</name>
    <dbReference type="NCBI Taxonomy" id="1643336"/>
    <lineage>
        <taxon>Bacteria</taxon>
        <taxon>Bacillati</taxon>
        <taxon>Bacillota</taxon>
        <taxon>Bacilli</taxon>
        <taxon>Bacillales</taxon>
        <taxon>Bacillaceae</taxon>
        <taxon>Mesobacillus</taxon>
    </lineage>
</organism>
<dbReference type="Pfam" id="PF13027">
    <property type="entry name" value="DUF3888"/>
    <property type="match status" value="1"/>
</dbReference>
<evidence type="ECO:0000313" key="1">
    <source>
        <dbReference type="EMBL" id="MBY0095776.1"/>
    </source>
</evidence>
<evidence type="ECO:0000313" key="2">
    <source>
        <dbReference type="Proteomes" id="UP000769780"/>
    </source>
</evidence>
<protein>
    <submittedName>
        <fullName evidence="1">DUF3888 domain-containing protein</fullName>
    </submittedName>
</protein>